<evidence type="ECO:0000256" key="1">
    <source>
        <dbReference type="SAM" id="MobiDB-lite"/>
    </source>
</evidence>
<proteinExistence type="predicted"/>
<accession>A0ABV0YBR2</accession>
<reference evidence="2 3" key="1">
    <citation type="submission" date="2021-06" db="EMBL/GenBank/DDBJ databases">
        <authorList>
            <person name="Palmer J.M."/>
        </authorList>
    </citation>
    <scope>NUCLEOTIDE SEQUENCE [LARGE SCALE GENOMIC DNA]</scope>
    <source>
        <strain evidence="2 3">AS_MEX2019</strain>
        <tissue evidence="2">Muscle</tissue>
    </source>
</reference>
<organism evidence="2 3">
    <name type="scientific">Ameca splendens</name>
    <dbReference type="NCBI Taxonomy" id="208324"/>
    <lineage>
        <taxon>Eukaryota</taxon>
        <taxon>Metazoa</taxon>
        <taxon>Chordata</taxon>
        <taxon>Craniata</taxon>
        <taxon>Vertebrata</taxon>
        <taxon>Euteleostomi</taxon>
        <taxon>Actinopterygii</taxon>
        <taxon>Neopterygii</taxon>
        <taxon>Teleostei</taxon>
        <taxon>Neoteleostei</taxon>
        <taxon>Acanthomorphata</taxon>
        <taxon>Ovalentaria</taxon>
        <taxon>Atherinomorphae</taxon>
        <taxon>Cyprinodontiformes</taxon>
        <taxon>Goodeidae</taxon>
        <taxon>Ameca</taxon>
    </lineage>
</organism>
<feature type="compositionally biased region" description="Basic and acidic residues" evidence="1">
    <location>
        <begin position="18"/>
        <end position="27"/>
    </location>
</feature>
<protein>
    <submittedName>
        <fullName evidence="2">Uncharacterized protein</fullName>
    </submittedName>
</protein>
<comment type="caution">
    <text evidence="2">The sequence shown here is derived from an EMBL/GenBank/DDBJ whole genome shotgun (WGS) entry which is preliminary data.</text>
</comment>
<evidence type="ECO:0000313" key="3">
    <source>
        <dbReference type="Proteomes" id="UP001469553"/>
    </source>
</evidence>
<dbReference type="EMBL" id="JAHRIP010028882">
    <property type="protein sequence ID" value="MEQ2291218.1"/>
    <property type="molecule type" value="Genomic_DNA"/>
</dbReference>
<feature type="region of interest" description="Disordered" evidence="1">
    <location>
        <begin position="1"/>
        <end position="38"/>
    </location>
</feature>
<gene>
    <name evidence="2" type="ORF">AMECASPLE_011180</name>
</gene>
<name>A0ABV0YBR2_9TELE</name>
<sequence>MCSLAAEQHHVGSSSDPGADRLEEVDKRQKHSGCTRLAPARFLPEGQNSACARQMSRGLQRRYMLQCAALRPAHGQDASDLWKHFRAEAVKKPADFLKGSSFMVH</sequence>
<keyword evidence="3" id="KW-1185">Reference proteome</keyword>
<evidence type="ECO:0000313" key="2">
    <source>
        <dbReference type="EMBL" id="MEQ2291218.1"/>
    </source>
</evidence>
<dbReference type="Proteomes" id="UP001469553">
    <property type="component" value="Unassembled WGS sequence"/>
</dbReference>